<keyword evidence="5" id="KW-1185">Reference proteome</keyword>
<feature type="domain" description="SHSP" evidence="3">
    <location>
        <begin position="33"/>
        <end position="145"/>
    </location>
</feature>
<dbReference type="SUPFAM" id="SSF49764">
    <property type="entry name" value="HSP20-like chaperones"/>
    <property type="match status" value="1"/>
</dbReference>
<dbReference type="CDD" id="cd06464">
    <property type="entry name" value="ACD_sHsps-like"/>
    <property type="match status" value="1"/>
</dbReference>
<dbReference type="OrthoDB" id="9811615at2"/>
<dbReference type="EMBL" id="FORX01000016">
    <property type="protein sequence ID" value="SFK19208.1"/>
    <property type="molecule type" value="Genomic_DNA"/>
</dbReference>
<gene>
    <name evidence="4" type="ORF">SAMN04488082_11690</name>
</gene>
<proteinExistence type="inferred from homology"/>
<dbReference type="RefSeq" id="WP_092377135.1">
    <property type="nucleotide sequence ID" value="NZ_FORX01000016.1"/>
</dbReference>
<evidence type="ECO:0000259" key="3">
    <source>
        <dbReference type="PROSITE" id="PS01031"/>
    </source>
</evidence>
<dbReference type="AlphaFoldDB" id="A0A1I3XI94"/>
<protein>
    <submittedName>
        <fullName evidence="4">Heat shock protein Hsp20</fullName>
    </submittedName>
</protein>
<dbReference type="InterPro" id="IPR031107">
    <property type="entry name" value="Small_HSP"/>
</dbReference>
<organism evidence="4 5">
    <name type="scientific">Desulfomicrobium apsheronum</name>
    <dbReference type="NCBI Taxonomy" id="52560"/>
    <lineage>
        <taxon>Bacteria</taxon>
        <taxon>Pseudomonadati</taxon>
        <taxon>Thermodesulfobacteriota</taxon>
        <taxon>Desulfovibrionia</taxon>
        <taxon>Desulfovibrionales</taxon>
        <taxon>Desulfomicrobiaceae</taxon>
        <taxon>Desulfomicrobium</taxon>
    </lineage>
</organism>
<evidence type="ECO:0000313" key="5">
    <source>
        <dbReference type="Proteomes" id="UP000198635"/>
    </source>
</evidence>
<comment type="similarity">
    <text evidence="1 2">Belongs to the small heat shock protein (HSP20) family.</text>
</comment>
<dbReference type="Pfam" id="PF00011">
    <property type="entry name" value="HSP20"/>
    <property type="match status" value="1"/>
</dbReference>
<dbReference type="PANTHER" id="PTHR11527">
    <property type="entry name" value="HEAT-SHOCK PROTEIN 20 FAMILY MEMBER"/>
    <property type="match status" value="1"/>
</dbReference>
<reference evidence="5" key="1">
    <citation type="submission" date="2016-10" db="EMBL/GenBank/DDBJ databases">
        <authorList>
            <person name="Varghese N."/>
            <person name="Submissions S."/>
        </authorList>
    </citation>
    <scope>NUCLEOTIDE SEQUENCE [LARGE SCALE GENOMIC DNA]</scope>
    <source>
        <strain evidence="5">DSM 5918</strain>
    </source>
</reference>
<dbReference type="InterPro" id="IPR002068">
    <property type="entry name" value="A-crystallin/Hsp20_dom"/>
</dbReference>
<dbReference type="STRING" id="52560.SAMN04488082_11690"/>
<keyword evidence="4" id="KW-0346">Stress response</keyword>
<name>A0A1I3XI94_9BACT</name>
<accession>A0A1I3XI94</accession>
<dbReference type="PROSITE" id="PS01031">
    <property type="entry name" value="SHSP"/>
    <property type="match status" value="1"/>
</dbReference>
<dbReference type="Proteomes" id="UP000198635">
    <property type="component" value="Unassembled WGS sequence"/>
</dbReference>
<evidence type="ECO:0000256" key="1">
    <source>
        <dbReference type="PROSITE-ProRule" id="PRU00285"/>
    </source>
</evidence>
<dbReference type="Gene3D" id="2.60.40.790">
    <property type="match status" value="1"/>
</dbReference>
<sequence length="145" mass="16720">MTLMKWDPWREVEDMFDRYTKAVGWPRGGQEALASSDWTPRVDIAETETEFLIKADIPGVEKDHVKVSLENGVLTIQGERKTEKEEKDKKFHRVERFTGTFMRRFTVPENVDPEGIKAVFKEGMLHLHLPKTAKASPKAIDIHVD</sequence>
<dbReference type="InterPro" id="IPR008978">
    <property type="entry name" value="HSP20-like_chaperone"/>
</dbReference>
<evidence type="ECO:0000313" key="4">
    <source>
        <dbReference type="EMBL" id="SFK19208.1"/>
    </source>
</evidence>
<evidence type="ECO:0000256" key="2">
    <source>
        <dbReference type="RuleBase" id="RU003616"/>
    </source>
</evidence>